<keyword evidence="1" id="KW-0175">Coiled coil</keyword>
<evidence type="ECO:0000313" key="4">
    <source>
        <dbReference type="Proteomes" id="UP000236536"/>
    </source>
</evidence>
<dbReference type="EMBL" id="CP010705">
    <property type="protein sequence ID" value="AUQ95955.1"/>
    <property type="molecule type" value="Genomic_DNA"/>
</dbReference>
<name>A0ABM6RHZ2_9RHOB</name>
<organism evidence="3 4">
    <name type="scientific">Phaeobacter inhibens</name>
    <dbReference type="NCBI Taxonomy" id="221822"/>
    <lineage>
        <taxon>Bacteria</taxon>
        <taxon>Pseudomonadati</taxon>
        <taxon>Pseudomonadota</taxon>
        <taxon>Alphaproteobacteria</taxon>
        <taxon>Rhodobacterales</taxon>
        <taxon>Roseobacteraceae</taxon>
        <taxon>Phaeobacter</taxon>
    </lineage>
</organism>
<evidence type="ECO:0008006" key="5">
    <source>
        <dbReference type="Google" id="ProtNLM"/>
    </source>
</evidence>
<accession>A0ABM6RHZ2</accession>
<feature type="coiled-coil region" evidence="1">
    <location>
        <begin position="238"/>
        <end position="265"/>
    </location>
</feature>
<evidence type="ECO:0000313" key="3">
    <source>
        <dbReference type="EMBL" id="AUQ95955.1"/>
    </source>
</evidence>
<dbReference type="RefSeq" id="WP_102874971.1">
    <property type="nucleotide sequence ID" value="NZ_CP010705.1"/>
</dbReference>
<keyword evidence="4" id="KW-1185">Reference proteome</keyword>
<reference evidence="3 4" key="2">
    <citation type="journal article" date="2017" name="Int. J. Syst. Evol. Microbiol.">
        <title>Adaptation of Surface-Associated Bacteria to the Open Ocean: A Genomically Distinct Subpopulation of Phaeobacter gallaeciensis Colonizes Pacific Mesozooplankton.</title>
        <authorList>
            <person name="Freese H.M."/>
            <person name="Methner A."/>
            <person name="Overmann J."/>
        </authorList>
    </citation>
    <scope>NUCLEOTIDE SEQUENCE [LARGE SCALE GENOMIC DNA]</scope>
    <source>
        <strain evidence="3 4">P66</strain>
    </source>
</reference>
<dbReference type="Proteomes" id="UP000236536">
    <property type="component" value="Chromosome"/>
</dbReference>
<sequence length="708" mass="77094">MDEEYETGAVETGGATDGEAPRESDAALVDKLMKRIKSDKHYFKKDFDQMRADMKLARTGRTAGWGEAKYAANIVGRHVKQKTAALYAKNPKAVAGRRETLDFELWDETPDSLTMAMQVIQQAQAAAAAIPQVVPAPEILPQVQSAQALIADVQQGMARRTQIEKTGKTLQCLFAYAMSEQQPVDFKTSMKQLVRRASTTGVGYIELAFERELATAPEVVARMDDAKARLAHIQALLKDTAEGEIEEHDAEAAELERTLADLAAQPEIVQREGLVFDFPKATRVIPDQNCEVLTGFVGGGHLTLEYLYSPDRLKELFGVDIGQAYTPYKADKKADDPDHENPHVVDVEAYKNGGSGGMVCVYKHYDKLSGLVYYIADGYPKFLREPAAPDVFVENFWPVYALTFNEVEDEDKLFPPSDVYLLQDMQKAYNTSRQGKREHRKAASPRWAYPKGGLEESDAAALSAAEPFSVTPINLGPNEKIQDKLQAIPVPGVDPNLYDTGEIFTDMQLVGGSQEANYGGVAKATATESAIAANATASSDSTSVDDLDAFLERVARASGQIMLREMSEDVVKRIVGPGAVWPEGMGLAEIADEIYLEVEAGSSGKPNQAVEIKNWQMMLPFLIQMPGVNPMWIARETVRRLDDKADLTEAVMAGMQSIISQNQQAQPAPSDPNAEPAAQGAEGADNGPAGPAEQQPGSDPAFGSNQVL</sequence>
<feature type="region of interest" description="Disordered" evidence="2">
    <location>
        <begin position="1"/>
        <end position="23"/>
    </location>
</feature>
<evidence type="ECO:0000256" key="2">
    <source>
        <dbReference type="SAM" id="MobiDB-lite"/>
    </source>
</evidence>
<evidence type="ECO:0000256" key="1">
    <source>
        <dbReference type="SAM" id="Coils"/>
    </source>
</evidence>
<proteinExistence type="predicted"/>
<reference evidence="3 4" key="1">
    <citation type="journal article" date="2017" name="Genome Biol. Evol.">
        <title>Trajectories and Drivers of Genome Evolution in Surface-Associated Marine Phaeobacter.</title>
        <authorList>
            <person name="Freese H.M."/>
            <person name="Sikorski J."/>
            <person name="Bunk B."/>
            <person name="Scheuner C."/>
            <person name="Meier-Kolthoff J.P."/>
            <person name="Sproer C."/>
            <person name="Gram L."/>
            <person name="Overmann J."/>
        </authorList>
    </citation>
    <scope>NUCLEOTIDE SEQUENCE [LARGE SCALE GENOMIC DNA]</scope>
    <source>
        <strain evidence="3 4">P66</strain>
    </source>
</reference>
<feature type="compositionally biased region" description="Basic residues" evidence="2">
    <location>
        <begin position="434"/>
        <end position="443"/>
    </location>
</feature>
<protein>
    <recommendedName>
        <fullName evidence="5">Portal protein</fullName>
    </recommendedName>
</protein>
<gene>
    <name evidence="3" type="ORF">PhaeoP66_03213</name>
</gene>
<feature type="region of interest" description="Disordered" evidence="2">
    <location>
        <begin position="431"/>
        <end position="451"/>
    </location>
</feature>
<feature type="region of interest" description="Disordered" evidence="2">
    <location>
        <begin position="660"/>
        <end position="708"/>
    </location>
</feature>